<sequence>METKVRTYGLQYSKSLLSHPIPAFLPTSQSNQKQRKCKYMTGAAVVRAPPLYSGDAGGRSPSGSARRRGGDATAAVIVRLGSAGRCLSRLLGCQFVRLLLSSSLLAADGDGRRLRRAGLAFGGPAAAG</sequence>
<organism evidence="2 3">
    <name type="scientific">Myotis myotis</name>
    <name type="common">Greater mouse-eared bat</name>
    <name type="synonym">Vespertilio myotis</name>
    <dbReference type="NCBI Taxonomy" id="51298"/>
    <lineage>
        <taxon>Eukaryota</taxon>
        <taxon>Metazoa</taxon>
        <taxon>Chordata</taxon>
        <taxon>Craniata</taxon>
        <taxon>Vertebrata</taxon>
        <taxon>Euteleostomi</taxon>
        <taxon>Mammalia</taxon>
        <taxon>Eutheria</taxon>
        <taxon>Laurasiatheria</taxon>
        <taxon>Chiroptera</taxon>
        <taxon>Yangochiroptera</taxon>
        <taxon>Vespertilionidae</taxon>
        <taxon>Myotis</taxon>
    </lineage>
</organism>
<protein>
    <submittedName>
        <fullName evidence="2">Uncharacterized protein</fullName>
    </submittedName>
</protein>
<comment type="caution">
    <text evidence="2">The sequence shown here is derived from an EMBL/GenBank/DDBJ whole genome shotgun (WGS) entry which is preliminary data.</text>
</comment>
<keyword evidence="3" id="KW-1185">Reference proteome</keyword>
<name>A0A7J7TJ94_MYOMY</name>
<dbReference type="EMBL" id="JABWUV010000016">
    <property type="protein sequence ID" value="KAF6300602.1"/>
    <property type="molecule type" value="Genomic_DNA"/>
</dbReference>
<reference evidence="2 3" key="1">
    <citation type="journal article" date="2020" name="Nature">
        <title>Six reference-quality genomes reveal evolution of bat adaptations.</title>
        <authorList>
            <person name="Jebb D."/>
            <person name="Huang Z."/>
            <person name="Pippel M."/>
            <person name="Hughes G.M."/>
            <person name="Lavrichenko K."/>
            <person name="Devanna P."/>
            <person name="Winkler S."/>
            <person name="Jermiin L.S."/>
            <person name="Skirmuntt E.C."/>
            <person name="Katzourakis A."/>
            <person name="Burkitt-Gray L."/>
            <person name="Ray D.A."/>
            <person name="Sullivan K.A.M."/>
            <person name="Roscito J.G."/>
            <person name="Kirilenko B.M."/>
            <person name="Davalos L.M."/>
            <person name="Corthals A.P."/>
            <person name="Power M.L."/>
            <person name="Jones G."/>
            <person name="Ransome R.D."/>
            <person name="Dechmann D.K.N."/>
            <person name="Locatelli A.G."/>
            <person name="Puechmaille S.J."/>
            <person name="Fedrigo O."/>
            <person name="Jarvis E.D."/>
            <person name="Hiller M."/>
            <person name="Vernes S.C."/>
            <person name="Myers E.W."/>
            <person name="Teeling E.C."/>
        </authorList>
    </citation>
    <scope>NUCLEOTIDE SEQUENCE [LARGE SCALE GENOMIC DNA]</scope>
    <source>
        <strain evidence="2">MMyoMyo1</strain>
        <tissue evidence="2">Flight muscle</tissue>
    </source>
</reference>
<evidence type="ECO:0000313" key="3">
    <source>
        <dbReference type="Proteomes" id="UP000527355"/>
    </source>
</evidence>
<dbReference type="AlphaFoldDB" id="A0A7J7TJ94"/>
<feature type="region of interest" description="Disordered" evidence="1">
    <location>
        <begin position="49"/>
        <end position="70"/>
    </location>
</feature>
<evidence type="ECO:0000256" key="1">
    <source>
        <dbReference type="SAM" id="MobiDB-lite"/>
    </source>
</evidence>
<proteinExistence type="predicted"/>
<gene>
    <name evidence="2" type="ORF">mMyoMyo1_009075</name>
</gene>
<accession>A0A7J7TJ94</accession>
<dbReference type="Proteomes" id="UP000527355">
    <property type="component" value="Unassembled WGS sequence"/>
</dbReference>
<evidence type="ECO:0000313" key="2">
    <source>
        <dbReference type="EMBL" id="KAF6300602.1"/>
    </source>
</evidence>